<accession>A0AAP2CJE5</accession>
<keyword evidence="2" id="KW-1185">Reference proteome</keyword>
<reference evidence="1 2" key="1">
    <citation type="submission" date="2021-05" db="EMBL/GenBank/DDBJ databases">
        <authorList>
            <person name="Zhang Z.D."/>
            <person name="Osman G."/>
        </authorList>
    </citation>
    <scope>NUCLEOTIDE SEQUENCE [LARGE SCALE GENOMIC DNA]</scope>
    <source>
        <strain evidence="1 2">KCTC 32217</strain>
    </source>
</reference>
<dbReference type="RefSeq" id="WP_213946713.1">
    <property type="nucleotide sequence ID" value="NZ_JAHCMY010000021.1"/>
</dbReference>
<dbReference type="AlphaFoldDB" id="A0AAP2CJE5"/>
<comment type="caution">
    <text evidence="1">The sequence shown here is derived from an EMBL/GenBank/DDBJ whole genome shotgun (WGS) entry which is preliminary data.</text>
</comment>
<dbReference type="EMBL" id="JAHCMY010000021">
    <property type="protein sequence ID" value="MBS9525853.1"/>
    <property type="molecule type" value="Genomic_DNA"/>
</dbReference>
<gene>
    <name evidence="1" type="ORF">KI659_17665</name>
</gene>
<name>A0AAP2CJE5_9BACT</name>
<evidence type="ECO:0000313" key="2">
    <source>
        <dbReference type="Proteomes" id="UP001319104"/>
    </source>
</evidence>
<proteinExistence type="predicted"/>
<dbReference type="Proteomes" id="UP001319104">
    <property type="component" value="Unassembled WGS sequence"/>
</dbReference>
<evidence type="ECO:0000313" key="1">
    <source>
        <dbReference type="EMBL" id="MBS9525853.1"/>
    </source>
</evidence>
<sequence>MKNPHQFSIHSCKADHNHPLLHHFQKSHQQHRLMWCKTEFGGAALEGGEGVEVCG</sequence>
<organism evidence="1 2">
    <name type="scientific">Litoribacter ruber</name>
    <dbReference type="NCBI Taxonomy" id="702568"/>
    <lineage>
        <taxon>Bacteria</taxon>
        <taxon>Pseudomonadati</taxon>
        <taxon>Bacteroidota</taxon>
        <taxon>Cytophagia</taxon>
        <taxon>Cytophagales</taxon>
        <taxon>Cyclobacteriaceae</taxon>
        <taxon>Litoribacter</taxon>
    </lineage>
</organism>
<protein>
    <submittedName>
        <fullName evidence="1">Uncharacterized protein</fullName>
    </submittedName>
</protein>